<proteinExistence type="predicted"/>
<dbReference type="AlphaFoldDB" id="A0A811KBT0"/>
<name>A0A811KBT0_9BILA</name>
<dbReference type="Proteomes" id="UP000614601">
    <property type="component" value="Unassembled WGS sequence"/>
</dbReference>
<feature type="compositionally biased region" description="Basic residues" evidence="1">
    <location>
        <begin position="205"/>
        <end position="216"/>
    </location>
</feature>
<feature type="region of interest" description="Disordered" evidence="1">
    <location>
        <begin position="435"/>
        <end position="477"/>
    </location>
</feature>
<reference evidence="3" key="1">
    <citation type="submission" date="2020-09" db="EMBL/GenBank/DDBJ databases">
        <authorList>
            <person name="Kikuchi T."/>
        </authorList>
    </citation>
    <scope>NUCLEOTIDE SEQUENCE</scope>
    <source>
        <strain evidence="3">SH1</strain>
    </source>
</reference>
<feature type="chain" id="PRO_5036220958" evidence="2">
    <location>
        <begin position="20"/>
        <end position="608"/>
    </location>
</feature>
<feature type="region of interest" description="Disordered" evidence="1">
    <location>
        <begin position="273"/>
        <end position="337"/>
    </location>
</feature>
<organism evidence="3 4">
    <name type="scientific">Bursaphelenchus okinawaensis</name>
    <dbReference type="NCBI Taxonomy" id="465554"/>
    <lineage>
        <taxon>Eukaryota</taxon>
        <taxon>Metazoa</taxon>
        <taxon>Ecdysozoa</taxon>
        <taxon>Nematoda</taxon>
        <taxon>Chromadorea</taxon>
        <taxon>Rhabditida</taxon>
        <taxon>Tylenchina</taxon>
        <taxon>Tylenchomorpha</taxon>
        <taxon>Aphelenchoidea</taxon>
        <taxon>Aphelenchoididae</taxon>
        <taxon>Bursaphelenchus</taxon>
    </lineage>
</organism>
<feature type="compositionally biased region" description="Low complexity" evidence="1">
    <location>
        <begin position="244"/>
        <end position="254"/>
    </location>
</feature>
<feature type="region of interest" description="Disordered" evidence="1">
    <location>
        <begin position="196"/>
        <end position="259"/>
    </location>
</feature>
<sequence>MKFTALLTVFVIVLGVIYGDVHQQRRNQHGYTRQYHHKTVQSGGHRTHTGPVSGAVPQPSAGSNSGTGLVDTLSGAGNQIRNARGIFDYFPGSSYLLSFEEPLESLRSARAIHNNNNHGQRRQPIRGHAQAHPQGHSQTHPQRHPQIGGQRINAGSVSGSVPKPVSTGTGASSGTGIVDTLSGAAGSVRNARAIHNNQPFNHGKQPIRGHPQRHPQGHAQAHPQRHPQVGGHGINIGSVPKPVSTGTGSSSGTGIVDTLSGAAGSVRNARAIHNNNQPFNHGRQPIRGHAQAHPQGHAQAHPQRRPQVGGHGINTGPVSVPKPVSTGTGSNSGTGIVDTLSGAAGSVRNARAAHNNINRINHGRQPIRGHAQAHPQGHAQAHPQRQPQVGGHGINTGSVSAPKPVSTGTGSNTGTGIVDTLSGAAGSVRNARAIHKNQPFNHGRQPIRGRAQAHSQAHPQRHPQVGGHGINTGSVSGSVPKPVSTGSATGTGTGIVDTLSGAAGNVRNARAIHKNQPFNHGRQPIRGRAQAHSQGHAQAGSHGIYTGPVSGVVSKPSAGTGSSSGTGFVDTLSGAAGSVRNARQAEQPMPIDKPAKKGLLGLGFMGLL</sequence>
<feature type="compositionally biased region" description="Low complexity" evidence="1">
    <location>
        <begin position="368"/>
        <end position="388"/>
    </location>
</feature>
<feature type="compositionally biased region" description="Low complexity" evidence="1">
    <location>
        <begin position="325"/>
        <end position="335"/>
    </location>
</feature>
<feature type="compositionally biased region" description="Low complexity" evidence="1">
    <location>
        <begin position="288"/>
        <end position="301"/>
    </location>
</feature>
<protein>
    <submittedName>
        <fullName evidence="3">Uncharacterized protein</fullName>
    </submittedName>
</protein>
<feature type="region of interest" description="Disordered" evidence="1">
    <location>
        <begin position="37"/>
        <end position="70"/>
    </location>
</feature>
<feature type="region of interest" description="Disordered" evidence="1">
    <location>
        <begin position="367"/>
        <end position="421"/>
    </location>
</feature>
<feature type="compositionally biased region" description="Low complexity" evidence="1">
    <location>
        <begin position="557"/>
        <end position="566"/>
    </location>
</feature>
<dbReference type="EMBL" id="CAJFCW020000002">
    <property type="protein sequence ID" value="CAG9097269.1"/>
    <property type="molecule type" value="Genomic_DNA"/>
</dbReference>
<comment type="caution">
    <text evidence="3">The sequence shown here is derived from an EMBL/GenBank/DDBJ whole genome shotgun (WGS) entry which is preliminary data.</text>
</comment>
<feature type="compositionally biased region" description="Low complexity" evidence="1">
    <location>
        <begin position="155"/>
        <end position="174"/>
    </location>
</feature>
<evidence type="ECO:0000256" key="2">
    <source>
        <dbReference type="SAM" id="SignalP"/>
    </source>
</evidence>
<accession>A0A811KBT0</accession>
<dbReference type="EMBL" id="CAJFDH010000002">
    <property type="protein sequence ID" value="CAD5212687.1"/>
    <property type="molecule type" value="Genomic_DNA"/>
</dbReference>
<feature type="compositionally biased region" description="Low complexity" evidence="1">
    <location>
        <begin position="406"/>
        <end position="416"/>
    </location>
</feature>
<keyword evidence="4" id="KW-1185">Reference proteome</keyword>
<evidence type="ECO:0000313" key="3">
    <source>
        <dbReference type="EMBL" id="CAD5212687.1"/>
    </source>
</evidence>
<dbReference type="Proteomes" id="UP000783686">
    <property type="component" value="Unassembled WGS sequence"/>
</dbReference>
<evidence type="ECO:0000313" key="4">
    <source>
        <dbReference type="Proteomes" id="UP000614601"/>
    </source>
</evidence>
<feature type="region of interest" description="Disordered" evidence="1">
    <location>
        <begin position="537"/>
        <end position="566"/>
    </location>
</feature>
<gene>
    <name evidence="3" type="ORF">BOKJ2_LOCUS4488</name>
</gene>
<evidence type="ECO:0000256" key="1">
    <source>
        <dbReference type="SAM" id="MobiDB-lite"/>
    </source>
</evidence>
<feature type="region of interest" description="Disordered" evidence="1">
    <location>
        <begin position="116"/>
        <end position="174"/>
    </location>
</feature>
<keyword evidence="2" id="KW-0732">Signal</keyword>
<feature type="signal peptide" evidence="2">
    <location>
        <begin position="1"/>
        <end position="19"/>
    </location>
</feature>